<name>A0ABM0MRY9_SACKO</name>
<dbReference type="SUPFAM" id="SSF49854">
    <property type="entry name" value="Spermadhesin, CUB domain"/>
    <property type="match status" value="1"/>
</dbReference>
<protein>
    <submittedName>
        <fullName evidence="6">Uncharacterized protein LOC102808030</fullName>
    </submittedName>
</protein>
<dbReference type="PROSITE" id="PS50068">
    <property type="entry name" value="LDLRA_2"/>
    <property type="match status" value="1"/>
</dbReference>
<evidence type="ECO:0000259" key="4">
    <source>
        <dbReference type="PROSITE" id="PS01180"/>
    </source>
</evidence>
<dbReference type="InterPro" id="IPR035914">
    <property type="entry name" value="Sperma_CUB_dom_sf"/>
</dbReference>
<evidence type="ECO:0000256" key="3">
    <source>
        <dbReference type="SAM" id="Phobius"/>
    </source>
</evidence>
<gene>
    <name evidence="6" type="primary">LOC102808030</name>
</gene>
<accession>A0ABM0MRY9</accession>
<evidence type="ECO:0000313" key="5">
    <source>
        <dbReference type="Proteomes" id="UP000694865"/>
    </source>
</evidence>
<keyword evidence="5" id="KW-1185">Reference proteome</keyword>
<evidence type="ECO:0000256" key="2">
    <source>
        <dbReference type="PROSITE-ProRule" id="PRU00124"/>
    </source>
</evidence>
<dbReference type="InterPro" id="IPR002172">
    <property type="entry name" value="LDrepeatLR_classA_rpt"/>
</dbReference>
<dbReference type="InterPro" id="IPR042333">
    <property type="entry name" value="LRAD2/Mig-13-like"/>
</dbReference>
<dbReference type="PRINTS" id="PR00261">
    <property type="entry name" value="LDLRECEPTOR"/>
</dbReference>
<dbReference type="PROSITE" id="PS01180">
    <property type="entry name" value="CUB"/>
    <property type="match status" value="1"/>
</dbReference>
<dbReference type="RefSeq" id="XP_006822780.1">
    <property type="nucleotide sequence ID" value="XM_006822717.1"/>
</dbReference>
<keyword evidence="3" id="KW-1133">Transmembrane helix</keyword>
<dbReference type="Proteomes" id="UP000694865">
    <property type="component" value="Unplaced"/>
</dbReference>
<dbReference type="Gene3D" id="2.60.120.290">
    <property type="entry name" value="Spermadhesin, CUB domain"/>
    <property type="match status" value="1"/>
</dbReference>
<dbReference type="GeneID" id="102808030"/>
<evidence type="ECO:0000256" key="1">
    <source>
        <dbReference type="ARBA" id="ARBA00023157"/>
    </source>
</evidence>
<keyword evidence="3" id="KW-0472">Membrane</keyword>
<evidence type="ECO:0000313" key="6">
    <source>
        <dbReference type="RefSeq" id="XP_006822780.1"/>
    </source>
</evidence>
<feature type="domain" description="CUB" evidence="4">
    <location>
        <begin position="41"/>
        <end position="174"/>
    </location>
</feature>
<dbReference type="Gene3D" id="4.10.400.10">
    <property type="entry name" value="Low-density Lipoprotein Receptor"/>
    <property type="match status" value="1"/>
</dbReference>
<dbReference type="InterPro" id="IPR036055">
    <property type="entry name" value="LDL_receptor-like_sf"/>
</dbReference>
<dbReference type="InterPro" id="IPR000859">
    <property type="entry name" value="CUB_dom"/>
</dbReference>
<sequence>MLFVIPDKMSCYLRALSFTIFCVLPVIAQSSIYKYVTIDSCRDGIQRTVDTDAAAGEIVVDIAQSDENTGSCHLTLNVSKGKRIALFFDKAFYFPVVHTSSEPECTLGALEIRDGLSGDLLTPTPICGVVQEMDIRPMWMEPYFSNSNSMTFSISARSGDLRGTINFKMKFIVFVNVSDDSCFTCPDLVGFDFPLCIDNRLKCDNVNNCPDGSDEDYRYTKNKTCDLKCLNGPLAYVDGNKACDGEKTCADGSDESVEMCGLRQSKPFSTLSMTDIVVSIICFIFLAILFCVCIYCYCCPPPPSRYKKAYKRAKKERRYQEQMMQQQAMAGMAPHGQNAQQL</sequence>
<keyword evidence="1" id="KW-1015">Disulfide bond</keyword>
<reference evidence="6" key="1">
    <citation type="submission" date="2025-08" db="UniProtKB">
        <authorList>
            <consortium name="RefSeq"/>
        </authorList>
    </citation>
    <scope>IDENTIFICATION</scope>
    <source>
        <tissue evidence="6">Testes</tissue>
    </source>
</reference>
<keyword evidence="3" id="KW-0812">Transmembrane</keyword>
<organism evidence="5 6">
    <name type="scientific">Saccoglossus kowalevskii</name>
    <name type="common">Acorn worm</name>
    <dbReference type="NCBI Taxonomy" id="10224"/>
    <lineage>
        <taxon>Eukaryota</taxon>
        <taxon>Metazoa</taxon>
        <taxon>Hemichordata</taxon>
        <taxon>Enteropneusta</taxon>
        <taxon>Harrimaniidae</taxon>
        <taxon>Saccoglossus</taxon>
    </lineage>
</organism>
<dbReference type="SMART" id="SM00192">
    <property type="entry name" value="LDLa"/>
    <property type="match status" value="2"/>
</dbReference>
<dbReference type="PANTHER" id="PTHR24652">
    <property type="entry name" value="LOW-DENSITY LIPOPROTEIN RECEPTOR CLASS A DOMAIN-CONTAINING PROTEIN 2"/>
    <property type="match status" value="1"/>
</dbReference>
<comment type="caution">
    <text evidence="2">Lacks conserved residue(s) required for the propagation of feature annotation.</text>
</comment>
<feature type="transmembrane region" description="Helical" evidence="3">
    <location>
        <begin position="276"/>
        <end position="298"/>
    </location>
</feature>
<proteinExistence type="predicted"/>
<dbReference type="CDD" id="cd00112">
    <property type="entry name" value="LDLa"/>
    <property type="match status" value="1"/>
</dbReference>